<reference evidence="1" key="1">
    <citation type="submission" date="2022-01" db="EMBL/GenBank/DDBJ databases">
        <authorList>
            <person name="King R."/>
        </authorList>
    </citation>
    <scope>NUCLEOTIDE SEQUENCE</scope>
</reference>
<proteinExistence type="predicted"/>
<sequence length="75" mass="8469">MTRIWSHRSRGLGPAGSDINLQRPAKVAYRNRSPYITGGDISAKALWNVNRRTRLGCLFDIYIRALQRSFQCGCG</sequence>
<evidence type="ECO:0000313" key="2">
    <source>
        <dbReference type="Proteomes" id="UP001152798"/>
    </source>
</evidence>
<feature type="non-terminal residue" evidence="1">
    <location>
        <position position="75"/>
    </location>
</feature>
<name>A0A9P0HPT1_NEZVI</name>
<dbReference type="Proteomes" id="UP001152798">
    <property type="component" value="Chromosome 6"/>
</dbReference>
<protein>
    <submittedName>
        <fullName evidence="1">Uncharacterized protein</fullName>
    </submittedName>
</protein>
<dbReference type="EMBL" id="OV725082">
    <property type="protein sequence ID" value="CAH1405800.1"/>
    <property type="molecule type" value="Genomic_DNA"/>
</dbReference>
<gene>
    <name evidence="1" type="ORF">NEZAVI_LOCUS13897</name>
</gene>
<evidence type="ECO:0000313" key="1">
    <source>
        <dbReference type="EMBL" id="CAH1405800.1"/>
    </source>
</evidence>
<dbReference type="AlphaFoldDB" id="A0A9P0HPT1"/>
<organism evidence="1 2">
    <name type="scientific">Nezara viridula</name>
    <name type="common">Southern green stink bug</name>
    <name type="synonym">Cimex viridulus</name>
    <dbReference type="NCBI Taxonomy" id="85310"/>
    <lineage>
        <taxon>Eukaryota</taxon>
        <taxon>Metazoa</taxon>
        <taxon>Ecdysozoa</taxon>
        <taxon>Arthropoda</taxon>
        <taxon>Hexapoda</taxon>
        <taxon>Insecta</taxon>
        <taxon>Pterygota</taxon>
        <taxon>Neoptera</taxon>
        <taxon>Paraneoptera</taxon>
        <taxon>Hemiptera</taxon>
        <taxon>Heteroptera</taxon>
        <taxon>Panheteroptera</taxon>
        <taxon>Pentatomomorpha</taxon>
        <taxon>Pentatomoidea</taxon>
        <taxon>Pentatomidae</taxon>
        <taxon>Pentatominae</taxon>
        <taxon>Nezara</taxon>
    </lineage>
</organism>
<accession>A0A9P0HPT1</accession>
<keyword evidence="2" id="KW-1185">Reference proteome</keyword>